<dbReference type="SUPFAM" id="SSF47954">
    <property type="entry name" value="Cyclin-like"/>
    <property type="match status" value="2"/>
</dbReference>
<dbReference type="GeneID" id="54303100"/>
<protein>
    <recommendedName>
        <fullName evidence="4">Cyclin-like domain-containing protein</fullName>
    </recommendedName>
</protein>
<dbReference type="InterPro" id="IPR036915">
    <property type="entry name" value="Cyclin-like_sf"/>
</dbReference>
<evidence type="ECO:0000313" key="3">
    <source>
        <dbReference type="Proteomes" id="UP000799438"/>
    </source>
</evidence>
<keyword evidence="3" id="KW-1185">Reference proteome</keyword>
<dbReference type="AlphaFoldDB" id="A0A6A6BNN3"/>
<sequence length="294" mass="31710">MAALSNPLATPEQLASSGSRLDGIPSDLDDSIRFAAARLTQLAGVLLRLPQDIIAQAIVLFTRFWVGAEGGSLADCAAKDVSAAALYLAAKLSAYPRPPRSVLNVYAYLDAFPATLADAAQYSTKLDPTTYYLSEGDYHALRSLLMRNEARLLRTLGFQTHVALPHALCVSYLQALGAVPGGTAGQALAARALAHLNAALLSPQLLYLTHQPPALATAAIYLAAREVGVKLPADEWWEVFDTDREELGFLVVAFMSLPDFAREEKAKWGAGKVPLTLPEVEAELEKRRILAREE</sequence>
<dbReference type="FunFam" id="1.10.472.10:FF:000126">
    <property type="entry name" value="Cyclin domain protein"/>
    <property type="match status" value="1"/>
</dbReference>
<dbReference type="InterPro" id="IPR043198">
    <property type="entry name" value="Cyclin/Ssn8"/>
</dbReference>
<accession>A0A6A6BNN3</accession>
<dbReference type="RefSeq" id="XP_033400745.1">
    <property type="nucleotide sequence ID" value="XM_033545592.1"/>
</dbReference>
<evidence type="ECO:0000313" key="2">
    <source>
        <dbReference type="EMBL" id="KAF2145033.1"/>
    </source>
</evidence>
<gene>
    <name evidence="2" type="ORF">K452DRAFT_349367</name>
</gene>
<dbReference type="GO" id="GO:0006357">
    <property type="term" value="P:regulation of transcription by RNA polymerase II"/>
    <property type="evidence" value="ECO:0007669"/>
    <property type="project" value="InterPro"/>
</dbReference>
<feature type="region of interest" description="Disordered" evidence="1">
    <location>
        <begin position="1"/>
        <end position="22"/>
    </location>
</feature>
<evidence type="ECO:0008006" key="4">
    <source>
        <dbReference type="Google" id="ProtNLM"/>
    </source>
</evidence>
<dbReference type="EMBL" id="ML995478">
    <property type="protein sequence ID" value="KAF2145033.1"/>
    <property type="molecule type" value="Genomic_DNA"/>
</dbReference>
<reference evidence="2" key="1">
    <citation type="journal article" date="2020" name="Stud. Mycol.">
        <title>101 Dothideomycetes genomes: a test case for predicting lifestyles and emergence of pathogens.</title>
        <authorList>
            <person name="Haridas S."/>
            <person name="Albert R."/>
            <person name="Binder M."/>
            <person name="Bloem J."/>
            <person name="Labutti K."/>
            <person name="Salamov A."/>
            <person name="Andreopoulos B."/>
            <person name="Baker S."/>
            <person name="Barry K."/>
            <person name="Bills G."/>
            <person name="Bluhm B."/>
            <person name="Cannon C."/>
            <person name="Castanera R."/>
            <person name="Culley D."/>
            <person name="Daum C."/>
            <person name="Ezra D."/>
            <person name="Gonzalez J."/>
            <person name="Henrissat B."/>
            <person name="Kuo A."/>
            <person name="Liang C."/>
            <person name="Lipzen A."/>
            <person name="Lutzoni F."/>
            <person name="Magnuson J."/>
            <person name="Mondo S."/>
            <person name="Nolan M."/>
            <person name="Ohm R."/>
            <person name="Pangilinan J."/>
            <person name="Park H.-J."/>
            <person name="Ramirez L."/>
            <person name="Alfaro M."/>
            <person name="Sun H."/>
            <person name="Tritt A."/>
            <person name="Yoshinaga Y."/>
            <person name="Zwiers L.-H."/>
            <person name="Turgeon B."/>
            <person name="Goodwin S."/>
            <person name="Spatafora J."/>
            <person name="Crous P."/>
            <person name="Grigoriev I."/>
        </authorList>
    </citation>
    <scope>NUCLEOTIDE SEQUENCE</scope>
    <source>
        <strain evidence="2">CBS 121167</strain>
    </source>
</reference>
<name>A0A6A6BNN3_9PEZI</name>
<dbReference type="PANTHER" id="PTHR10026">
    <property type="entry name" value="CYCLIN"/>
    <property type="match status" value="1"/>
</dbReference>
<proteinExistence type="predicted"/>
<evidence type="ECO:0000256" key="1">
    <source>
        <dbReference type="SAM" id="MobiDB-lite"/>
    </source>
</evidence>
<dbReference type="OrthoDB" id="10264655at2759"/>
<dbReference type="Gene3D" id="1.10.472.10">
    <property type="entry name" value="Cyclin-like"/>
    <property type="match status" value="2"/>
</dbReference>
<dbReference type="GO" id="GO:0016538">
    <property type="term" value="F:cyclin-dependent protein serine/threonine kinase regulator activity"/>
    <property type="evidence" value="ECO:0007669"/>
    <property type="project" value="InterPro"/>
</dbReference>
<organism evidence="2 3">
    <name type="scientific">Aplosporella prunicola CBS 121167</name>
    <dbReference type="NCBI Taxonomy" id="1176127"/>
    <lineage>
        <taxon>Eukaryota</taxon>
        <taxon>Fungi</taxon>
        <taxon>Dikarya</taxon>
        <taxon>Ascomycota</taxon>
        <taxon>Pezizomycotina</taxon>
        <taxon>Dothideomycetes</taxon>
        <taxon>Dothideomycetes incertae sedis</taxon>
        <taxon>Botryosphaeriales</taxon>
        <taxon>Aplosporellaceae</taxon>
        <taxon>Aplosporella</taxon>
    </lineage>
</organism>
<dbReference type="Proteomes" id="UP000799438">
    <property type="component" value="Unassembled WGS sequence"/>
</dbReference>